<dbReference type="PIRSF" id="PIRSF016753">
    <property type="entry name" value="P_lipid/glycerol_ac_tran_prd"/>
    <property type="match status" value="1"/>
</dbReference>
<evidence type="ECO:0000259" key="1">
    <source>
        <dbReference type="Pfam" id="PF01553"/>
    </source>
</evidence>
<dbReference type="PANTHER" id="PTHR22753">
    <property type="entry name" value="TRANSMEMBRANE PROTEIN 68"/>
    <property type="match status" value="1"/>
</dbReference>
<dbReference type="RefSeq" id="WP_190407067.1">
    <property type="nucleotide sequence ID" value="NZ_JACJRF010000014.1"/>
</dbReference>
<organism evidence="2 3">
    <name type="scientific">Anabaena subtropica FACHB-260</name>
    <dbReference type="NCBI Taxonomy" id="2692884"/>
    <lineage>
        <taxon>Bacteria</taxon>
        <taxon>Bacillati</taxon>
        <taxon>Cyanobacteriota</taxon>
        <taxon>Cyanophyceae</taxon>
        <taxon>Nostocales</taxon>
        <taxon>Nostocaceae</taxon>
        <taxon>Anabaena</taxon>
    </lineage>
</organism>
<keyword evidence="2" id="KW-0012">Acyltransferase</keyword>
<proteinExistence type="predicted"/>
<protein>
    <submittedName>
        <fullName evidence="2">Acyltransferase family protein</fullName>
    </submittedName>
</protein>
<dbReference type="SUPFAM" id="SSF69593">
    <property type="entry name" value="Glycerol-3-phosphate (1)-acyltransferase"/>
    <property type="match status" value="1"/>
</dbReference>
<evidence type="ECO:0000313" key="2">
    <source>
        <dbReference type="EMBL" id="MBD2344614.1"/>
    </source>
</evidence>
<feature type="domain" description="Phospholipid/glycerol acyltransferase" evidence="1">
    <location>
        <begin position="40"/>
        <end position="171"/>
    </location>
</feature>
<keyword evidence="2" id="KW-0808">Transferase</keyword>
<dbReference type="PANTHER" id="PTHR22753:SF14">
    <property type="entry name" value="MONOACYLGLYCEROL_DIACYLGLYCEROL O-ACYLTRANSFERASE"/>
    <property type="match status" value="1"/>
</dbReference>
<dbReference type="Pfam" id="PF01553">
    <property type="entry name" value="Acyltransferase"/>
    <property type="match status" value="1"/>
</dbReference>
<reference evidence="2 3" key="1">
    <citation type="journal article" date="2020" name="ISME J.">
        <title>Comparative genomics reveals insights into cyanobacterial evolution and habitat adaptation.</title>
        <authorList>
            <person name="Chen M.Y."/>
            <person name="Teng W.K."/>
            <person name="Zhao L."/>
            <person name="Hu C.X."/>
            <person name="Zhou Y.K."/>
            <person name="Han B.P."/>
            <person name="Song L.R."/>
            <person name="Shu W.S."/>
        </authorList>
    </citation>
    <scope>NUCLEOTIDE SEQUENCE [LARGE SCALE GENOMIC DNA]</scope>
    <source>
        <strain evidence="2 3">FACHB-260</strain>
    </source>
</reference>
<evidence type="ECO:0000313" key="3">
    <source>
        <dbReference type="Proteomes" id="UP000607281"/>
    </source>
</evidence>
<dbReference type="GO" id="GO:0016746">
    <property type="term" value="F:acyltransferase activity"/>
    <property type="evidence" value="ECO:0007669"/>
    <property type="project" value="UniProtKB-KW"/>
</dbReference>
<dbReference type="EMBL" id="JACJRF010000014">
    <property type="protein sequence ID" value="MBD2344614.1"/>
    <property type="molecule type" value="Genomic_DNA"/>
</dbReference>
<comment type="caution">
    <text evidence="2">The sequence shown here is derived from an EMBL/GenBank/DDBJ whole genome shotgun (WGS) entry which is preliminary data.</text>
</comment>
<sequence length="292" mass="33159">MSQKQHTHPQKLGWSLDERDPKFIQSLMPLLGFFYHYYFRVQTSGWHHIPPQGKVLIVGSHNGGLSAPDMLMMMYDWFNRFGVERPAYGLMHPKVWQVSPSLAQLVGKAGAVIAHPKMAYTALRSGASVLVYPGGAEDVFRPYYLRNKIYFAGRQGFIKLALRENVPIIPAISCGAHDTLIVLADLYKIVQQFHEWGMPWFLGIDPEVFPIYLGLPWGLGIGPLPNIPFPVSIHTRICPPITFERYGREAASDRQYVNECYNLVVSKMQQELDELVLQSQGTPKNKLFQIDS</sequence>
<dbReference type="Proteomes" id="UP000607281">
    <property type="component" value="Unassembled WGS sequence"/>
</dbReference>
<dbReference type="InterPro" id="IPR016676">
    <property type="entry name" value="P_lipid/glycerol_AcTrfase_prd"/>
</dbReference>
<gene>
    <name evidence="2" type="ORF">H6G18_10690</name>
</gene>
<accession>A0ABR8CNY0</accession>
<keyword evidence="3" id="KW-1185">Reference proteome</keyword>
<name>A0ABR8CNY0_9NOST</name>
<dbReference type="InterPro" id="IPR002123">
    <property type="entry name" value="Plipid/glycerol_acylTrfase"/>
</dbReference>
<dbReference type="CDD" id="cd07987">
    <property type="entry name" value="LPLAT_MGAT-like"/>
    <property type="match status" value="1"/>
</dbReference>